<sequence length="174" mass="19812">MDSPKPQDVATWLTENLGALHTFMRRRESNPQTAEDLTQKLAEQILKSEASGTRIENIGAYAWRAAHTTLVDHYRAKAQIPLDEVGDDFPGQREPAEHIHELRALLHPEIKNLPKRQKQVIWLRYYEGMRSREVAGVLGIAEVTVNNYHHLAIDRLRVALAKRGVTELEGALEH</sequence>
<dbReference type="InterPro" id="IPR014284">
    <property type="entry name" value="RNA_pol_sigma-70_dom"/>
</dbReference>
<dbReference type="Pfam" id="PF04542">
    <property type="entry name" value="Sigma70_r2"/>
    <property type="match status" value="1"/>
</dbReference>
<evidence type="ECO:0000313" key="8">
    <source>
        <dbReference type="EMBL" id="MDT0467517.1"/>
    </source>
</evidence>
<dbReference type="EMBL" id="JAVREY010000055">
    <property type="protein sequence ID" value="MDT0467517.1"/>
    <property type="molecule type" value="Genomic_DNA"/>
</dbReference>
<accession>A0ABU2U393</accession>
<reference evidence="9" key="1">
    <citation type="submission" date="2023-07" db="EMBL/GenBank/DDBJ databases">
        <title>30 novel species of actinomycetes from the DSMZ collection.</title>
        <authorList>
            <person name="Nouioui I."/>
        </authorList>
    </citation>
    <scope>NUCLEOTIDE SEQUENCE [LARGE SCALE GENOMIC DNA]</scope>
    <source>
        <strain evidence="9">DSM 41699</strain>
    </source>
</reference>
<keyword evidence="3" id="KW-0731">Sigma factor</keyword>
<keyword evidence="4" id="KW-0238">DNA-binding</keyword>
<feature type="domain" description="RNA polymerase sigma factor 70 region 4 type 2" evidence="7">
    <location>
        <begin position="110"/>
        <end position="156"/>
    </location>
</feature>
<name>A0ABU2U393_9ACTN</name>
<dbReference type="InterPro" id="IPR007627">
    <property type="entry name" value="RNA_pol_sigma70_r2"/>
</dbReference>
<evidence type="ECO:0000259" key="6">
    <source>
        <dbReference type="Pfam" id="PF04542"/>
    </source>
</evidence>
<gene>
    <name evidence="8" type="ORF">RM764_31730</name>
</gene>
<dbReference type="Gene3D" id="1.10.10.10">
    <property type="entry name" value="Winged helix-like DNA-binding domain superfamily/Winged helix DNA-binding domain"/>
    <property type="match status" value="1"/>
</dbReference>
<evidence type="ECO:0000313" key="9">
    <source>
        <dbReference type="Proteomes" id="UP001183809"/>
    </source>
</evidence>
<comment type="similarity">
    <text evidence="1">Belongs to the sigma-70 factor family. ECF subfamily.</text>
</comment>
<evidence type="ECO:0000256" key="5">
    <source>
        <dbReference type="ARBA" id="ARBA00023163"/>
    </source>
</evidence>
<comment type="caution">
    <text evidence="8">The sequence shown here is derived from an EMBL/GenBank/DDBJ whole genome shotgun (WGS) entry which is preliminary data.</text>
</comment>
<evidence type="ECO:0000256" key="4">
    <source>
        <dbReference type="ARBA" id="ARBA00023125"/>
    </source>
</evidence>
<dbReference type="PANTHER" id="PTHR43133:SF8">
    <property type="entry name" value="RNA POLYMERASE SIGMA FACTOR HI_1459-RELATED"/>
    <property type="match status" value="1"/>
</dbReference>
<dbReference type="InterPro" id="IPR036388">
    <property type="entry name" value="WH-like_DNA-bd_sf"/>
</dbReference>
<dbReference type="CDD" id="cd06171">
    <property type="entry name" value="Sigma70_r4"/>
    <property type="match status" value="1"/>
</dbReference>
<dbReference type="SUPFAM" id="SSF88659">
    <property type="entry name" value="Sigma3 and sigma4 domains of RNA polymerase sigma factors"/>
    <property type="match status" value="1"/>
</dbReference>
<organism evidence="8 9">
    <name type="scientific">Streptomyces gibsoniae</name>
    <dbReference type="NCBI Taxonomy" id="3075529"/>
    <lineage>
        <taxon>Bacteria</taxon>
        <taxon>Bacillati</taxon>
        <taxon>Actinomycetota</taxon>
        <taxon>Actinomycetes</taxon>
        <taxon>Kitasatosporales</taxon>
        <taxon>Streptomycetaceae</taxon>
        <taxon>Streptomyces</taxon>
    </lineage>
</organism>
<dbReference type="Pfam" id="PF08281">
    <property type="entry name" value="Sigma70_r4_2"/>
    <property type="match status" value="1"/>
</dbReference>
<dbReference type="RefSeq" id="WP_311698979.1">
    <property type="nucleotide sequence ID" value="NZ_JAVREY010000055.1"/>
</dbReference>
<protein>
    <submittedName>
        <fullName evidence="8">Sigma-70 family RNA polymerase sigma factor</fullName>
    </submittedName>
</protein>
<evidence type="ECO:0000256" key="1">
    <source>
        <dbReference type="ARBA" id="ARBA00010641"/>
    </source>
</evidence>
<feature type="domain" description="RNA polymerase sigma-70 region 2" evidence="6">
    <location>
        <begin position="14"/>
        <end position="78"/>
    </location>
</feature>
<evidence type="ECO:0000259" key="7">
    <source>
        <dbReference type="Pfam" id="PF08281"/>
    </source>
</evidence>
<dbReference type="Gene3D" id="1.10.1740.10">
    <property type="match status" value="1"/>
</dbReference>
<dbReference type="SUPFAM" id="SSF88946">
    <property type="entry name" value="Sigma2 domain of RNA polymerase sigma factors"/>
    <property type="match status" value="1"/>
</dbReference>
<dbReference type="Proteomes" id="UP001183809">
    <property type="component" value="Unassembled WGS sequence"/>
</dbReference>
<dbReference type="InterPro" id="IPR013325">
    <property type="entry name" value="RNA_pol_sigma_r2"/>
</dbReference>
<keyword evidence="5" id="KW-0804">Transcription</keyword>
<evidence type="ECO:0000256" key="3">
    <source>
        <dbReference type="ARBA" id="ARBA00023082"/>
    </source>
</evidence>
<keyword evidence="9" id="KW-1185">Reference proteome</keyword>
<dbReference type="InterPro" id="IPR013249">
    <property type="entry name" value="RNA_pol_sigma70_r4_t2"/>
</dbReference>
<dbReference type="PANTHER" id="PTHR43133">
    <property type="entry name" value="RNA POLYMERASE ECF-TYPE SIGMA FACTO"/>
    <property type="match status" value="1"/>
</dbReference>
<keyword evidence="2" id="KW-0805">Transcription regulation</keyword>
<dbReference type="InterPro" id="IPR013324">
    <property type="entry name" value="RNA_pol_sigma_r3/r4-like"/>
</dbReference>
<proteinExistence type="inferred from homology"/>
<dbReference type="NCBIfam" id="TIGR02937">
    <property type="entry name" value="sigma70-ECF"/>
    <property type="match status" value="1"/>
</dbReference>
<evidence type="ECO:0000256" key="2">
    <source>
        <dbReference type="ARBA" id="ARBA00023015"/>
    </source>
</evidence>
<dbReference type="InterPro" id="IPR039425">
    <property type="entry name" value="RNA_pol_sigma-70-like"/>
</dbReference>